<dbReference type="InterPro" id="IPR038943">
    <property type="entry name" value="PLDrp1-like"/>
</dbReference>
<dbReference type="GO" id="GO:0070300">
    <property type="term" value="F:phosphatidic acid binding"/>
    <property type="evidence" value="ECO:0007669"/>
    <property type="project" value="InterPro"/>
</dbReference>
<reference evidence="2" key="1">
    <citation type="journal article" date="2023" name="Science">
        <title>Elucidation of the pathway for biosynthesis of saponin adjuvants from the soapbark tree.</title>
        <authorList>
            <person name="Reed J."/>
            <person name="Orme A."/>
            <person name="El-Demerdash A."/>
            <person name="Owen C."/>
            <person name="Martin L.B.B."/>
            <person name="Misra R.C."/>
            <person name="Kikuchi S."/>
            <person name="Rejzek M."/>
            <person name="Martin A.C."/>
            <person name="Harkess A."/>
            <person name="Leebens-Mack J."/>
            <person name="Louveau T."/>
            <person name="Stephenson M.J."/>
            <person name="Osbourn A."/>
        </authorList>
    </citation>
    <scope>NUCLEOTIDE SEQUENCE</scope>
    <source>
        <strain evidence="2">S10</strain>
    </source>
</reference>
<evidence type="ECO:0000313" key="2">
    <source>
        <dbReference type="EMBL" id="KAJ7968417.1"/>
    </source>
</evidence>
<gene>
    <name evidence="2" type="ORF">O6P43_012523</name>
</gene>
<sequence>MVTQQLHTHATTLSEPKLIQYDPNSAVTQLVISYSVSNEFNEPEFEEYDPTPYGGGYDPTLTYGKPLPPSDEICYPRSKPNSDALSSDGVASGFIPLPKIEEEINDKAIIPSNERSNQVIEAEPDSHDSIKNGKTEDTHNGKPNQGDEFYSGYDSGRELDNGYTGEPCYEYENQVPSQIPSGYGLEAMDLCESLFGYWPCLSRMKKRGNGCQVVANEENEIAECADYLFGNLYPYFERGEDGSSYGNVLRAYQRHYPAQAQPGQLEYSQHPW</sequence>
<dbReference type="EMBL" id="JARAOO010000005">
    <property type="protein sequence ID" value="KAJ7968417.1"/>
    <property type="molecule type" value="Genomic_DNA"/>
</dbReference>
<dbReference type="PANTHER" id="PTHR33971:SF3">
    <property type="entry name" value="UBIQUITIN CARBOXYL-TERMINAL HYDROLASE 36"/>
    <property type="match status" value="1"/>
</dbReference>
<protein>
    <submittedName>
        <fullName evidence="2">Pro-resilin</fullName>
    </submittedName>
</protein>
<evidence type="ECO:0000313" key="3">
    <source>
        <dbReference type="Proteomes" id="UP001163823"/>
    </source>
</evidence>
<dbReference type="GO" id="GO:0004674">
    <property type="term" value="F:protein serine/threonine kinase activity"/>
    <property type="evidence" value="ECO:0007669"/>
    <property type="project" value="TreeGrafter"/>
</dbReference>
<dbReference type="PANTHER" id="PTHR33971">
    <property type="entry name" value="OS06G0232000 PROTEIN"/>
    <property type="match status" value="1"/>
</dbReference>
<organism evidence="2 3">
    <name type="scientific">Quillaja saponaria</name>
    <name type="common">Soap bark tree</name>
    <dbReference type="NCBI Taxonomy" id="32244"/>
    <lineage>
        <taxon>Eukaryota</taxon>
        <taxon>Viridiplantae</taxon>
        <taxon>Streptophyta</taxon>
        <taxon>Embryophyta</taxon>
        <taxon>Tracheophyta</taxon>
        <taxon>Spermatophyta</taxon>
        <taxon>Magnoliopsida</taxon>
        <taxon>eudicotyledons</taxon>
        <taxon>Gunneridae</taxon>
        <taxon>Pentapetalae</taxon>
        <taxon>rosids</taxon>
        <taxon>fabids</taxon>
        <taxon>Fabales</taxon>
        <taxon>Quillajaceae</taxon>
        <taxon>Quillaja</taxon>
    </lineage>
</organism>
<dbReference type="Proteomes" id="UP001163823">
    <property type="component" value="Chromosome 5"/>
</dbReference>
<proteinExistence type="predicted"/>
<accession>A0AAD7M2D9</accession>
<dbReference type="AlphaFoldDB" id="A0AAD7M2D9"/>
<dbReference type="KEGG" id="qsa:O6P43_012523"/>
<feature type="compositionally biased region" description="Basic and acidic residues" evidence="1">
    <location>
        <begin position="124"/>
        <end position="140"/>
    </location>
</feature>
<evidence type="ECO:0000256" key="1">
    <source>
        <dbReference type="SAM" id="MobiDB-lite"/>
    </source>
</evidence>
<comment type="caution">
    <text evidence="2">The sequence shown here is derived from an EMBL/GenBank/DDBJ whole genome shotgun (WGS) entry which is preliminary data.</text>
</comment>
<name>A0AAD7M2D9_QUISA</name>
<keyword evidence="3" id="KW-1185">Reference proteome</keyword>
<feature type="region of interest" description="Disordered" evidence="1">
    <location>
        <begin position="110"/>
        <end position="148"/>
    </location>
</feature>